<reference evidence="2" key="1">
    <citation type="submission" date="2017-08" db="EMBL/GenBank/DDBJ databases">
        <authorList>
            <person name="Polle J.E."/>
            <person name="Barry K."/>
            <person name="Cushman J."/>
            <person name="Schmutz J."/>
            <person name="Tran D."/>
            <person name="Hathwaick L.T."/>
            <person name="Yim W.C."/>
            <person name="Jenkins J."/>
            <person name="Mckie-Krisberg Z.M."/>
            <person name="Prochnik S."/>
            <person name="Lindquist E."/>
            <person name="Dockter R.B."/>
            <person name="Adam C."/>
            <person name="Molina H."/>
            <person name="Bunkerborg J."/>
            <person name="Jin E."/>
            <person name="Buchheim M."/>
            <person name="Magnuson J."/>
        </authorList>
    </citation>
    <scope>NUCLEOTIDE SEQUENCE</scope>
    <source>
        <strain evidence="2">CCAP 19/18</strain>
    </source>
</reference>
<name>A0ABQ7GJV7_DUNSA</name>
<protein>
    <recommendedName>
        <fullName evidence="1">PPIase cyclophilin-type domain-containing protein</fullName>
    </recommendedName>
</protein>
<dbReference type="SUPFAM" id="SSF50891">
    <property type="entry name" value="Cyclophilin-like"/>
    <property type="match status" value="1"/>
</dbReference>
<gene>
    <name evidence="2" type="ORF">DUNSADRAFT_8373</name>
</gene>
<dbReference type="InterPro" id="IPR029000">
    <property type="entry name" value="Cyclophilin-like_dom_sf"/>
</dbReference>
<sequence length="313" mass="33579">MMLLHGDKGLACMQARKTSSSSIAPASGKTWKQITLYKSKACPLRQLTASCNKAEMVCTAQTAPKQTKRELLQAALSLPLLTAAPQSAKAEGDKAFLDVNLEGRPLGRIVIQLFSDVSTGASRFRHCAMGKEGVHYQLSRFDGIFPTHIRCNGVRSLSYSANAESPIAGGDNLETLEAELNGQQRHHDQPGLVSLIVKEAQERPIKERLVAKKGQLVTVAEQAGEAPNATGFTILRSADQALDATNLIVGRVVAGMDVVETIAAQPYAKPRDSIYDGPFFNAAKAIGDKRATTAEKGFNRPLKRIIVANSGLA</sequence>
<proteinExistence type="predicted"/>
<dbReference type="Pfam" id="PF00160">
    <property type="entry name" value="Pro_isomerase"/>
    <property type="match status" value="1"/>
</dbReference>
<accession>A0ABQ7GJV7</accession>
<dbReference type="InterPro" id="IPR044185">
    <property type="entry name" value="CYP26-2-like"/>
</dbReference>
<dbReference type="PANTHER" id="PTHR47724">
    <property type="entry name" value="PEPTIDYL-PROLYL CIS-TRANS ISOMERASE CYP26-2, CHLOROPLASTIC"/>
    <property type="match status" value="1"/>
</dbReference>
<evidence type="ECO:0000313" key="3">
    <source>
        <dbReference type="Proteomes" id="UP000815325"/>
    </source>
</evidence>
<dbReference type="EMBL" id="MU069736">
    <property type="protein sequence ID" value="KAF5834833.1"/>
    <property type="molecule type" value="Genomic_DNA"/>
</dbReference>
<evidence type="ECO:0000313" key="2">
    <source>
        <dbReference type="EMBL" id="KAF5834833.1"/>
    </source>
</evidence>
<comment type="caution">
    <text evidence="2">The sequence shown here is derived from an EMBL/GenBank/DDBJ whole genome shotgun (WGS) entry which is preliminary data.</text>
</comment>
<dbReference type="Proteomes" id="UP000815325">
    <property type="component" value="Unassembled WGS sequence"/>
</dbReference>
<dbReference type="Gene3D" id="2.40.100.10">
    <property type="entry name" value="Cyclophilin-like"/>
    <property type="match status" value="1"/>
</dbReference>
<keyword evidence="3" id="KW-1185">Reference proteome</keyword>
<dbReference type="InterPro" id="IPR002130">
    <property type="entry name" value="Cyclophilin-type_PPIase_dom"/>
</dbReference>
<evidence type="ECO:0000259" key="1">
    <source>
        <dbReference type="PROSITE" id="PS50072"/>
    </source>
</evidence>
<dbReference type="PROSITE" id="PS50072">
    <property type="entry name" value="CSA_PPIASE_2"/>
    <property type="match status" value="1"/>
</dbReference>
<feature type="domain" description="PPIase cyclophilin-type" evidence="1">
    <location>
        <begin position="96"/>
        <end position="312"/>
    </location>
</feature>
<organism evidence="2 3">
    <name type="scientific">Dunaliella salina</name>
    <name type="common">Green alga</name>
    <name type="synonym">Protococcus salinus</name>
    <dbReference type="NCBI Taxonomy" id="3046"/>
    <lineage>
        <taxon>Eukaryota</taxon>
        <taxon>Viridiplantae</taxon>
        <taxon>Chlorophyta</taxon>
        <taxon>core chlorophytes</taxon>
        <taxon>Chlorophyceae</taxon>
        <taxon>CS clade</taxon>
        <taxon>Chlamydomonadales</taxon>
        <taxon>Dunaliellaceae</taxon>
        <taxon>Dunaliella</taxon>
    </lineage>
</organism>
<dbReference type="PANTHER" id="PTHR47724:SF1">
    <property type="entry name" value="PEPTIDYL-PROLYL CIS-TRANS ISOMERASE CYP26-2, CHLOROPLASTIC"/>
    <property type="match status" value="1"/>
</dbReference>